<name>A0AAW0JTV6_QUESU</name>
<evidence type="ECO:0000256" key="1">
    <source>
        <dbReference type="SAM" id="Phobius"/>
    </source>
</evidence>
<keyword evidence="3" id="KW-0378">Hydrolase</keyword>
<dbReference type="InterPro" id="IPR002083">
    <property type="entry name" value="MATH/TRAF_dom"/>
</dbReference>
<dbReference type="Pfam" id="PF22486">
    <property type="entry name" value="MATH_2"/>
    <property type="match status" value="2"/>
</dbReference>
<evidence type="ECO:0000259" key="2">
    <source>
        <dbReference type="PROSITE" id="PS50144"/>
    </source>
</evidence>
<feature type="transmembrane region" description="Helical" evidence="1">
    <location>
        <begin position="21"/>
        <end position="37"/>
    </location>
</feature>
<dbReference type="SUPFAM" id="SSF49599">
    <property type="entry name" value="TRAF domain-like"/>
    <property type="match status" value="2"/>
</dbReference>
<keyword evidence="1" id="KW-0812">Transmembrane</keyword>
<reference evidence="3 4" key="1">
    <citation type="journal article" date="2018" name="Sci. Data">
        <title>The draft genome sequence of cork oak.</title>
        <authorList>
            <person name="Ramos A.M."/>
            <person name="Usie A."/>
            <person name="Barbosa P."/>
            <person name="Barros P.M."/>
            <person name="Capote T."/>
            <person name="Chaves I."/>
            <person name="Simoes F."/>
            <person name="Abreu I."/>
            <person name="Carrasquinho I."/>
            <person name="Faro C."/>
            <person name="Guimaraes J.B."/>
            <person name="Mendonca D."/>
            <person name="Nobrega F."/>
            <person name="Rodrigues L."/>
            <person name="Saibo N.J.M."/>
            <person name="Varela M.C."/>
            <person name="Egas C."/>
            <person name="Matos J."/>
            <person name="Miguel C.M."/>
            <person name="Oliveira M.M."/>
            <person name="Ricardo C.P."/>
            <person name="Goncalves S."/>
        </authorList>
    </citation>
    <scope>NUCLEOTIDE SEQUENCE [LARGE SCALE GENOMIC DNA]</scope>
    <source>
        <strain evidence="4">cv. HL8</strain>
    </source>
</reference>
<evidence type="ECO:0000313" key="4">
    <source>
        <dbReference type="Proteomes" id="UP000237347"/>
    </source>
</evidence>
<dbReference type="SMART" id="SM00061">
    <property type="entry name" value="MATH"/>
    <property type="match status" value="1"/>
</dbReference>
<dbReference type="PANTHER" id="PTHR46162:SF40">
    <property type="entry name" value="TRAF-LIKE FAMILY PROTEIN"/>
    <property type="match status" value="1"/>
</dbReference>
<dbReference type="Gene3D" id="2.60.210.10">
    <property type="entry name" value="Apoptosis, Tumor Necrosis Factor Receptor Associated Protein 2, Chain A"/>
    <property type="match status" value="2"/>
</dbReference>
<keyword evidence="1" id="KW-0472">Membrane</keyword>
<accession>A0AAW0JTV6</accession>
<feature type="domain" description="MATH" evidence="2">
    <location>
        <begin position="132"/>
        <end position="254"/>
    </location>
</feature>
<evidence type="ECO:0000313" key="3">
    <source>
        <dbReference type="EMBL" id="KAK7829853.1"/>
    </source>
</evidence>
<dbReference type="AlphaFoldDB" id="A0AAW0JTV6"/>
<dbReference type="EMBL" id="PKMF04000471">
    <property type="protein sequence ID" value="KAK7829853.1"/>
    <property type="molecule type" value="Genomic_DNA"/>
</dbReference>
<sequence>QSKEQKDIFVQRITYLKYSHTLYYVILGWKSMTLVFLKRLSIYPKGNEKINGSDHISIYLAIVDTEKYTLGWEIYVSFKLFLFDQIQDKFLTIQDLSQGYLVNDCCVFGAELFVHERNAKREFLTMIKEPLNRTMPWKIEKFSSLDKVTYYSKIFQVGDLLVHPKGIYNGESKVISLFLFCCDCVLPEHKCFAEFKIRIKDQINNENHVEKTEKHWFTTSSNEWGFSHFLPLKDLQDASKGLLMNDALIVEGEIIIISNVKYSL</sequence>
<feature type="non-terminal residue" evidence="3">
    <location>
        <position position="1"/>
    </location>
</feature>
<dbReference type="GO" id="GO:0016787">
    <property type="term" value="F:hydrolase activity"/>
    <property type="evidence" value="ECO:0007669"/>
    <property type="project" value="UniProtKB-KW"/>
</dbReference>
<comment type="caution">
    <text evidence="3">The sequence shown here is derived from an EMBL/GenBank/DDBJ whole genome shotgun (WGS) entry which is preliminary data.</text>
</comment>
<organism evidence="3 4">
    <name type="scientific">Quercus suber</name>
    <name type="common">Cork oak</name>
    <dbReference type="NCBI Taxonomy" id="58331"/>
    <lineage>
        <taxon>Eukaryota</taxon>
        <taxon>Viridiplantae</taxon>
        <taxon>Streptophyta</taxon>
        <taxon>Embryophyta</taxon>
        <taxon>Tracheophyta</taxon>
        <taxon>Spermatophyta</taxon>
        <taxon>Magnoliopsida</taxon>
        <taxon>eudicotyledons</taxon>
        <taxon>Gunneridae</taxon>
        <taxon>Pentapetalae</taxon>
        <taxon>rosids</taxon>
        <taxon>fabids</taxon>
        <taxon>Fagales</taxon>
        <taxon>Fagaceae</taxon>
        <taxon>Quercus</taxon>
    </lineage>
</organism>
<keyword evidence="4" id="KW-1185">Reference proteome</keyword>
<keyword evidence="1" id="KW-1133">Transmembrane helix</keyword>
<dbReference type="InterPro" id="IPR008974">
    <property type="entry name" value="TRAF-like"/>
</dbReference>
<dbReference type="PANTHER" id="PTHR46162">
    <property type="entry name" value="TRAF-LIKE FAMILY PROTEIN"/>
    <property type="match status" value="1"/>
</dbReference>
<dbReference type="Proteomes" id="UP000237347">
    <property type="component" value="Unassembled WGS sequence"/>
</dbReference>
<gene>
    <name evidence="3" type="primary">UBP13_1</name>
    <name evidence="3" type="ORF">CFP56_028640</name>
</gene>
<protein>
    <submittedName>
        <fullName evidence="3">Ubiquitin carboxyl-terminal hydrolase 13</fullName>
    </submittedName>
</protein>
<proteinExistence type="predicted"/>
<dbReference type="PROSITE" id="PS50144">
    <property type="entry name" value="MATH"/>
    <property type="match status" value="1"/>
</dbReference>
<dbReference type="CDD" id="cd00121">
    <property type="entry name" value="MATH"/>
    <property type="match status" value="2"/>
</dbReference>